<evidence type="ECO:0000313" key="9">
    <source>
        <dbReference type="Proteomes" id="UP001567538"/>
    </source>
</evidence>
<reference evidence="8 9" key="1">
    <citation type="submission" date="2024-06" db="EMBL/GenBank/DDBJ databases">
        <title>A chromosome level genome sequence of Diviner's sage (Salvia divinorum).</title>
        <authorList>
            <person name="Ford S.A."/>
            <person name="Ro D.-K."/>
            <person name="Ness R.W."/>
            <person name="Phillips M.A."/>
        </authorList>
    </citation>
    <scope>NUCLEOTIDE SEQUENCE [LARGE SCALE GENOMIC DNA]</scope>
    <source>
        <strain evidence="8">SAF-2024a</strain>
        <tissue evidence="8">Leaf</tissue>
    </source>
</reference>
<name>A0ABD1IHJ8_SALDI</name>
<dbReference type="CDD" id="cd11393">
    <property type="entry name" value="bHLH_AtbHLH_like"/>
    <property type="match status" value="1"/>
</dbReference>
<comment type="subcellular location">
    <subcellularLocation>
        <location evidence="1">Nucleus</location>
    </subcellularLocation>
</comment>
<keyword evidence="3" id="KW-0238">DNA-binding</keyword>
<dbReference type="AlphaFoldDB" id="A0ABD1IHJ8"/>
<dbReference type="PROSITE" id="PS50888">
    <property type="entry name" value="BHLH"/>
    <property type="match status" value="1"/>
</dbReference>
<evidence type="ECO:0000259" key="7">
    <source>
        <dbReference type="PROSITE" id="PS50888"/>
    </source>
</evidence>
<evidence type="ECO:0000313" key="8">
    <source>
        <dbReference type="EMBL" id="KAL1567920.1"/>
    </source>
</evidence>
<dbReference type="EMBL" id="JBEAFC010000002">
    <property type="protein sequence ID" value="KAL1567920.1"/>
    <property type="molecule type" value="Genomic_DNA"/>
</dbReference>
<keyword evidence="5" id="KW-0539">Nucleus</keyword>
<evidence type="ECO:0000256" key="5">
    <source>
        <dbReference type="ARBA" id="ARBA00023242"/>
    </source>
</evidence>
<dbReference type="Gene3D" id="4.10.280.10">
    <property type="entry name" value="Helix-loop-helix DNA-binding domain"/>
    <property type="match status" value="1"/>
</dbReference>
<evidence type="ECO:0000256" key="4">
    <source>
        <dbReference type="ARBA" id="ARBA00023163"/>
    </source>
</evidence>
<proteinExistence type="predicted"/>
<keyword evidence="4" id="KW-0804">Transcription</keyword>
<dbReference type="PANTHER" id="PTHR16223">
    <property type="entry name" value="TRANSCRIPTION FACTOR BHLH83-RELATED"/>
    <property type="match status" value="1"/>
</dbReference>
<evidence type="ECO:0000256" key="1">
    <source>
        <dbReference type="ARBA" id="ARBA00004123"/>
    </source>
</evidence>
<evidence type="ECO:0000256" key="2">
    <source>
        <dbReference type="ARBA" id="ARBA00023015"/>
    </source>
</evidence>
<keyword evidence="9" id="KW-1185">Reference proteome</keyword>
<evidence type="ECO:0000256" key="3">
    <source>
        <dbReference type="ARBA" id="ARBA00023125"/>
    </source>
</evidence>
<dbReference type="InterPro" id="IPR045239">
    <property type="entry name" value="bHLH95_bHLH"/>
</dbReference>
<sequence>MMESANLYELQQQLAAFSSLATAQSTTELPPTHQWNPSLPLNNDAYDHYMNEILPMSAAQLTTKNHVNNYFGHESCPNPNNAVDSWHTSSNPFSSQLGWNVSPSPSSANIDYALDSVITSSSTTSFTNYSNKDKAISRTKRVSSSSQKDAAPKKKKAASCTLPKVVKEKIGDRIAALHRLVAPFGKTDAASVLTEALGYIQFLHHQIQTLSMSCTKPSQSNHLQYFQRVSMGKECWDAKQGDLQSRGLSLVPIAVAAYVSSSSSVGLD</sequence>
<organism evidence="8 9">
    <name type="scientific">Salvia divinorum</name>
    <name type="common">Maria pastora</name>
    <name type="synonym">Diviner's sage</name>
    <dbReference type="NCBI Taxonomy" id="28513"/>
    <lineage>
        <taxon>Eukaryota</taxon>
        <taxon>Viridiplantae</taxon>
        <taxon>Streptophyta</taxon>
        <taxon>Embryophyta</taxon>
        <taxon>Tracheophyta</taxon>
        <taxon>Spermatophyta</taxon>
        <taxon>Magnoliopsida</taxon>
        <taxon>eudicotyledons</taxon>
        <taxon>Gunneridae</taxon>
        <taxon>Pentapetalae</taxon>
        <taxon>asterids</taxon>
        <taxon>lamiids</taxon>
        <taxon>Lamiales</taxon>
        <taxon>Lamiaceae</taxon>
        <taxon>Nepetoideae</taxon>
        <taxon>Mentheae</taxon>
        <taxon>Salviinae</taxon>
        <taxon>Salvia</taxon>
        <taxon>Salvia subgen. Calosphace</taxon>
    </lineage>
</organism>
<gene>
    <name evidence="8" type="ORF">AAHA92_03341</name>
</gene>
<dbReference type="InterPro" id="IPR036638">
    <property type="entry name" value="HLH_DNA-bd_sf"/>
</dbReference>
<dbReference type="GO" id="GO:0003677">
    <property type="term" value="F:DNA binding"/>
    <property type="evidence" value="ECO:0007669"/>
    <property type="project" value="UniProtKB-KW"/>
</dbReference>
<dbReference type="InterPro" id="IPR045843">
    <property type="entry name" value="IND-like"/>
</dbReference>
<feature type="region of interest" description="Disordered" evidence="6">
    <location>
        <begin position="136"/>
        <end position="158"/>
    </location>
</feature>
<protein>
    <submittedName>
        <fullName evidence="8">Transcription factor bHLH110-like isoform X1</fullName>
    </submittedName>
</protein>
<dbReference type="InterPro" id="IPR011598">
    <property type="entry name" value="bHLH_dom"/>
</dbReference>
<keyword evidence="2" id="KW-0805">Transcription regulation</keyword>
<feature type="domain" description="BHLH" evidence="7">
    <location>
        <begin position="154"/>
        <end position="203"/>
    </location>
</feature>
<accession>A0ABD1IHJ8</accession>
<comment type="caution">
    <text evidence="8">The sequence shown here is derived from an EMBL/GenBank/DDBJ whole genome shotgun (WGS) entry which is preliminary data.</text>
</comment>
<dbReference type="PANTHER" id="PTHR16223:SF194">
    <property type="entry name" value="BHLH DOMAIN-CONTAINING PROTEIN"/>
    <property type="match status" value="1"/>
</dbReference>
<dbReference type="Proteomes" id="UP001567538">
    <property type="component" value="Unassembled WGS sequence"/>
</dbReference>
<evidence type="ECO:0000256" key="6">
    <source>
        <dbReference type="SAM" id="MobiDB-lite"/>
    </source>
</evidence>
<dbReference type="SUPFAM" id="SSF47459">
    <property type="entry name" value="HLH, helix-loop-helix DNA-binding domain"/>
    <property type="match status" value="1"/>
</dbReference>
<dbReference type="GO" id="GO:0005634">
    <property type="term" value="C:nucleus"/>
    <property type="evidence" value="ECO:0007669"/>
    <property type="project" value="UniProtKB-SubCell"/>
</dbReference>